<dbReference type="InterPro" id="IPR050595">
    <property type="entry name" value="Bact_response_regulator"/>
</dbReference>
<dbReference type="SMART" id="SM00448">
    <property type="entry name" value="REC"/>
    <property type="match status" value="1"/>
</dbReference>
<evidence type="ECO:0000313" key="4">
    <source>
        <dbReference type="EMBL" id="REC67781.1"/>
    </source>
</evidence>
<proteinExistence type="predicted"/>
<protein>
    <submittedName>
        <fullName evidence="4">Response regulator</fullName>
    </submittedName>
</protein>
<feature type="modified residue" description="4-aspartylphosphate" evidence="2">
    <location>
        <position position="54"/>
    </location>
</feature>
<dbReference type="OrthoDB" id="9789181at2"/>
<dbReference type="Proteomes" id="UP000256326">
    <property type="component" value="Unassembled WGS sequence"/>
</dbReference>
<dbReference type="GO" id="GO:0000160">
    <property type="term" value="P:phosphorelay signal transduction system"/>
    <property type="evidence" value="ECO:0007669"/>
    <property type="project" value="InterPro"/>
</dbReference>
<dbReference type="Gene3D" id="3.40.50.2300">
    <property type="match status" value="1"/>
</dbReference>
<evidence type="ECO:0000313" key="5">
    <source>
        <dbReference type="Proteomes" id="UP000256326"/>
    </source>
</evidence>
<feature type="domain" description="Response regulatory" evidence="3">
    <location>
        <begin position="5"/>
        <end position="119"/>
    </location>
</feature>
<reference evidence="4 5" key="1">
    <citation type="journal article" date="2006" name="Int. J. Syst. Evol. Microbiol.">
        <title>Chryseobacterium hispanicum sp. nov., isolated from the drinking water distribution system of Sevilla, Spain.</title>
        <authorList>
            <person name="Gallego V."/>
            <person name="Garcia M.T."/>
            <person name="Ventosa A."/>
        </authorList>
    </citation>
    <scope>NUCLEOTIDE SEQUENCE [LARGE SCALE GENOMIC DNA]</scope>
    <source>
        <strain evidence="4 5">KCTC 22104</strain>
    </source>
</reference>
<evidence type="ECO:0000256" key="2">
    <source>
        <dbReference type="PROSITE-ProRule" id="PRU00169"/>
    </source>
</evidence>
<dbReference type="PROSITE" id="PS50110">
    <property type="entry name" value="RESPONSE_REGULATORY"/>
    <property type="match status" value="1"/>
</dbReference>
<dbReference type="PANTHER" id="PTHR44591">
    <property type="entry name" value="STRESS RESPONSE REGULATOR PROTEIN 1"/>
    <property type="match status" value="1"/>
</dbReference>
<dbReference type="PANTHER" id="PTHR44591:SF3">
    <property type="entry name" value="RESPONSE REGULATORY DOMAIN-CONTAINING PROTEIN"/>
    <property type="match status" value="1"/>
</dbReference>
<gene>
    <name evidence="4" type="ORF">DRF58_14755</name>
</gene>
<organism evidence="4 5">
    <name type="scientific">Epilithonimonas hispanica</name>
    <dbReference type="NCBI Taxonomy" id="358687"/>
    <lineage>
        <taxon>Bacteria</taxon>
        <taxon>Pseudomonadati</taxon>
        <taxon>Bacteroidota</taxon>
        <taxon>Flavobacteriia</taxon>
        <taxon>Flavobacteriales</taxon>
        <taxon>Weeksellaceae</taxon>
        <taxon>Chryseobacterium group</taxon>
        <taxon>Epilithonimonas</taxon>
    </lineage>
</organism>
<dbReference type="SUPFAM" id="SSF52172">
    <property type="entry name" value="CheY-like"/>
    <property type="match status" value="1"/>
</dbReference>
<comment type="caution">
    <text evidence="4">The sequence shown here is derived from an EMBL/GenBank/DDBJ whole genome shotgun (WGS) entry which is preliminary data.</text>
</comment>
<keyword evidence="5" id="KW-1185">Reference proteome</keyword>
<accession>A0A3D9CQ22</accession>
<keyword evidence="1 2" id="KW-0597">Phosphoprotein</keyword>
<dbReference type="AlphaFoldDB" id="A0A3D9CQ22"/>
<name>A0A3D9CQ22_9FLAO</name>
<dbReference type="InterPro" id="IPR001789">
    <property type="entry name" value="Sig_transdc_resp-reg_receiver"/>
</dbReference>
<dbReference type="EMBL" id="QNUG01000040">
    <property type="protein sequence ID" value="REC67781.1"/>
    <property type="molecule type" value="Genomic_DNA"/>
</dbReference>
<dbReference type="InterPro" id="IPR011006">
    <property type="entry name" value="CheY-like_superfamily"/>
</dbReference>
<sequence length="120" mass="13650">MSKKKILIFDDDTSILEVVSIIFEDNGYEVQIAETADDIISKVNLFLPDLIIMDIYIPVIGGVEATRLLKDHEVHHKIPVLFITAKNDVAFLSSKSSAVDYLSKPFDLDELERKVERWIS</sequence>
<evidence type="ECO:0000256" key="1">
    <source>
        <dbReference type="ARBA" id="ARBA00022553"/>
    </source>
</evidence>
<evidence type="ECO:0000259" key="3">
    <source>
        <dbReference type="PROSITE" id="PS50110"/>
    </source>
</evidence>
<dbReference type="RefSeq" id="WP_116036530.1">
    <property type="nucleotide sequence ID" value="NZ_JBHLVV010000020.1"/>
</dbReference>
<dbReference type="Pfam" id="PF00072">
    <property type="entry name" value="Response_reg"/>
    <property type="match status" value="1"/>
</dbReference>